<dbReference type="Proteomes" id="UP000410492">
    <property type="component" value="Unassembled WGS sequence"/>
</dbReference>
<keyword evidence="3" id="KW-1185">Reference proteome</keyword>
<dbReference type="PROSITE" id="PS50181">
    <property type="entry name" value="FBOX"/>
    <property type="match status" value="1"/>
</dbReference>
<dbReference type="AlphaFoldDB" id="A0A653BJF3"/>
<feature type="domain" description="F-box" evidence="1">
    <location>
        <begin position="1"/>
        <end position="45"/>
    </location>
</feature>
<dbReference type="Gene3D" id="3.80.10.10">
    <property type="entry name" value="Ribonuclease Inhibitor"/>
    <property type="match status" value="2"/>
</dbReference>
<sequence length="596" mass="69148">MVVLLPNEIWEQILEYLDTFELIQFCIAFPNLDYFLEDGKVIKTIDFARKFVIFDIDVCQFISTKVNYNAIKTLKIDGLYWIPAQDLRKLVRDLTNLKELCAIDTNLSLKESDIVEYGKLSRLSLTVEDTHFEPGTVIFAKYLVNLKYMFLKITSKQEDHITGASNVISFFARMDQLKELWISDDEESVNRIDYERIAVSLPNLSKLVIKSKCVIPYYDLRYLGLFKVFECKRCNFETEFICERVRTRGSICKPSIFEPKGTALENAWDVFMSLHKDMPCGSKESRQIYLNHNIKEVSFVDLNFCQAVILCNTKYTNAALEILSSKNSKFLRRLSFRSCLFSTEELEKLARPATGFKKQRIGVQTKADKHPFCKITKKLKSLKELEVYYCPNCVTGGSIAGYISISMLTKLEKLSLDIPYLLDGSFLEETLKKCKKLHTLSLSCDAPNEKFIINLCKGLKHANALRNFRLIYKEIAIDRLFESFNSIKEKKLQRMFLSCDNIKYATNKSELEVYTDFFQEHTQLIFFFVVASKHTAKQNTDIQSILNVYKADNPAKIFLIHKDTHYVKSNFPLPNAHHDLVLNRTNVSVIHFDEFY</sequence>
<dbReference type="InterPro" id="IPR032675">
    <property type="entry name" value="LRR_dom_sf"/>
</dbReference>
<protein>
    <recommendedName>
        <fullName evidence="1">F-box domain-containing protein</fullName>
    </recommendedName>
</protein>
<gene>
    <name evidence="2" type="ORF">CALMAC_LOCUS1517</name>
</gene>
<evidence type="ECO:0000313" key="3">
    <source>
        <dbReference type="Proteomes" id="UP000410492"/>
    </source>
</evidence>
<reference evidence="2 3" key="1">
    <citation type="submission" date="2019-01" db="EMBL/GenBank/DDBJ databases">
        <authorList>
            <person name="Sayadi A."/>
        </authorList>
    </citation>
    <scope>NUCLEOTIDE SEQUENCE [LARGE SCALE GENOMIC DNA]</scope>
</reference>
<dbReference type="OrthoDB" id="6705608at2759"/>
<evidence type="ECO:0000313" key="2">
    <source>
        <dbReference type="EMBL" id="VEN35672.1"/>
    </source>
</evidence>
<dbReference type="InterPro" id="IPR001810">
    <property type="entry name" value="F-box_dom"/>
</dbReference>
<evidence type="ECO:0000259" key="1">
    <source>
        <dbReference type="PROSITE" id="PS50181"/>
    </source>
</evidence>
<dbReference type="SUPFAM" id="SSF52047">
    <property type="entry name" value="RNI-like"/>
    <property type="match status" value="1"/>
</dbReference>
<proteinExistence type="predicted"/>
<name>A0A653BJF3_CALMS</name>
<organism evidence="2 3">
    <name type="scientific">Callosobruchus maculatus</name>
    <name type="common">Southern cowpea weevil</name>
    <name type="synonym">Pulse bruchid</name>
    <dbReference type="NCBI Taxonomy" id="64391"/>
    <lineage>
        <taxon>Eukaryota</taxon>
        <taxon>Metazoa</taxon>
        <taxon>Ecdysozoa</taxon>
        <taxon>Arthropoda</taxon>
        <taxon>Hexapoda</taxon>
        <taxon>Insecta</taxon>
        <taxon>Pterygota</taxon>
        <taxon>Neoptera</taxon>
        <taxon>Endopterygota</taxon>
        <taxon>Coleoptera</taxon>
        <taxon>Polyphaga</taxon>
        <taxon>Cucujiformia</taxon>
        <taxon>Chrysomeloidea</taxon>
        <taxon>Chrysomelidae</taxon>
        <taxon>Bruchinae</taxon>
        <taxon>Bruchini</taxon>
        <taxon>Callosobruchus</taxon>
    </lineage>
</organism>
<accession>A0A653BJF3</accession>
<dbReference type="EMBL" id="CAACVG010001765">
    <property type="protein sequence ID" value="VEN35672.1"/>
    <property type="molecule type" value="Genomic_DNA"/>
</dbReference>